<dbReference type="SUPFAM" id="SSF52172">
    <property type="entry name" value="CheY-like"/>
    <property type="match status" value="1"/>
</dbReference>
<feature type="domain" description="Response regulatory" evidence="3">
    <location>
        <begin position="6"/>
        <end position="120"/>
    </location>
</feature>
<evidence type="ECO:0000313" key="4">
    <source>
        <dbReference type="EMBL" id="MCF7541652.1"/>
    </source>
</evidence>
<keyword evidence="1 2" id="KW-0597">Phosphoprotein</keyword>
<dbReference type="Gene3D" id="3.40.50.2300">
    <property type="match status" value="1"/>
</dbReference>
<dbReference type="InterPro" id="IPR050595">
    <property type="entry name" value="Bact_response_regulator"/>
</dbReference>
<evidence type="ECO:0000259" key="3">
    <source>
        <dbReference type="PROSITE" id="PS50110"/>
    </source>
</evidence>
<evidence type="ECO:0000256" key="1">
    <source>
        <dbReference type="ARBA" id="ARBA00022553"/>
    </source>
</evidence>
<dbReference type="RefSeq" id="WP_237250864.1">
    <property type="nucleotide sequence ID" value="NZ_JAKJXE010000010.1"/>
</dbReference>
<protein>
    <submittedName>
        <fullName evidence="4">Response regulator</fullName>
    </submittedName>
</protein>
<reference evidence="4" key="1">
    <citation type="submission" date="2022-01" db="EMBL/GenBank/DDBJ databases">
        <title>Pseudomonas sp. nov. isolated from Antarctic regolith.</title>
        <authorList>
            <person name="Novakova D."/>
            <person name="Sedlar K."/>
        </authorList>
    </citation>
    <scope>NUCLEOTIDE SEQUENCE</scope>
    <source>
        <strain evidence="4">P2647</strain>
    </source>
</reference>
<dbReference type="Proteomes" id="UP001162905">
    <property type="component" value="Unassembled WGS sequence"/>
</dbReference>
<dbReference type="InterPro" id="IPR011006">
    <property type="entry name" value="CheY-like_superfamily"/>
</dbReference>
<name>A0ABS9I2P0_9PSED</name>
<dbReference type="InterPro" id="IPR001789">
    <property type="entry name" value="Sig_transdc_resp-reg_receiver"/>
</dbReference>
<evidence type="ECO:0000313" key="5">
    <source>
        <dbReference type="Proteomes" id="UP001162905"/>
    </source>
</evidence>
<dbReference type="PANTHER" id="PTHR44591:SF25">
    <property type="entry name" value="CHEMOTAXIS TWO-COMPONENT RESPONSE REGULATOR"/>
    <property type="match status" value="1"/>
</dbReference>
<gene>
    <name evidence="4" type="ORF">L4G47_05380</name>
</gene>
<feature type="modified residue" description="4-aspartylphosphate" evidence="2">
    <location>
        <position position="55"/>
    </location>
</feature>
<dbReference type="PROSITE" id="PS50110">
    <property type="entry name" value="RESPONSE_REGULATORY"/>
    <property type="match status" value="1"/>
</dbReference>
<dbReference type="Pfam" id="PF00072">
    <property type="entry name" value="Response_reg"/>
    <property type="match status" value="1"/>
</dbReference>
<dbReference type="PANTHER" id="PTHR44591">
    <property type="entry name" value="STRESS RESPONSE REGULATOR PROTEIN 1"/>
    <property type="match status" value="1"/>
</dbReference>
<keyword evidence="5" id="KW-1185">Reference proteome</keyword>
<sequence>MNKTPIISIVDDDESGRIALSSLVRSMGYESCLFSCAEDFLASAERSETDCLITDFQMPGMTGLDLQGQLASDGQTIPIIFITAYPEESVRNRATAAGAVSFLSKPFDGQVIIDCIEQIFTRG</sequence>
<dbReference type="EMBL" id="JAKJXH010000004">
    <property type="protein sequence ID" value="MCF7541652.1"/>
    <property type="molecule type" value="Genomic_DNA"/>
</dbReference>
<comment type="caution">
    <text evidence="4">The sequence shown here is derived from an EMBL/GenBank/DDBJ whole genome shotgun (WGS) entry which is preliminary data.</text>
</comment>
<dbReference type="SMART" id="SM00448">
    <property type="entry name" value="REC"/>
    <property type="match status" value="1"/>
</dbReference>
<accession>A0ABS9I2P0</accession>
<organism evidence="4 5">
    <name type="scientific">Pseudomonas petrae</name>
    <dbReference type="NCBI Taxonomy" id="2912190"/>
    <lineage>
        <taxon>Bacteria</taxon>
        <taxon>Pseudomonadati</taxon>
        <taxon>Pseudomonadota</taxon>
        <taxon>Gammaproteobacteria</taxon>
        <taxon>Pseudomonadales</taxon>
        <taxon>Pseudomonadaceae</taxon>
        <taxon>Pseudomonas</taxon>
    </lineage>
</organism>
<proteinExistence type="predicted"/>
<evidence type="ECO:0000256" key="2">
    <source>
        <dbReference type="PROSITE-ProRule" id="PRU00169"/>
    </source>
</evidence>